<evidence type="ECO:0000313" key="9">
    <source>
        <dbReference type="EMBL" id="KIH76138.1"/>
    </source>
</evidence>
<reference evidence="9 10" key="1">
    <citation type="submission" date="2014-12" db="EMBL/GenBank/DDBJ databases">
        <title>Genomes of Geoalkalibacter ferrihydriticus and Geoalkalibacter subterraneus, two haloalkaliphilic metal-reducing members of the Geobacteraceae.</title>
        <authorList>
            <person name="Badalamenti J.P."/>
            <person name="Torres C.I."/>
            <person name="Krajmalnik-Brown R."/>
            <person name="Bond D.R."/>
        </authorList>
    </citation>
    <scope>NUCLEOTIDE SEQUENCE [LARGE SCALE GENOMIC DNA]</scope>
    <source>
        <strain evidence="9 10">DSM 17813</strain>
    </source>
</reference>
<dbReference type="GO" id="GO:0008137">
    <property type="term" value="F:NADH dehydrogenase (ubiquinone) activity"/>
    <property type="evidence" value="ECO:0007669"/>
    <property type="project" value="InterPro"/>
</dbReference>
<evidence type="ECO:0000256" key="1">
    <source>
        <dbReference type="ARBA" id="ARBA00004127"/>
    </source>
</evidence>
<evidence type="ECO:0000256" key="3">
    <source>
        <dbReference type="ARBA" id="ARBA00022989"/>
    </source>
</evidence>
<dbReference type="PANTHER" id="PTHR42829">
    <property type="entry name" value="NADH-UBIQUINONE OXIDOREDUCTASE CHAIN 5"/>
    <property type="match status" value="1"/>
</dbReference>
<evidence type="ECO:0000256" key="4">
    <source>
        <dbReference type="ARBA" id="ARBA00023136"/>
    </source>
</evidence>
<feature type="transmembrane region" description="Helical" evidence="6">
    <location>
        <begin position="33"/>
        <end position="53"/>
    </location>
</feature>
<feature type="transmembrane region" description="Helical" evidence="6">
    <location>
        <begin position="407"/>
        <end position="434"/>
    </location>
</feature>
<dbReference type="GO" id="GO:0016020">
    <property type="term" value="C:membrane"/>
    <property type="evidence" value="ECO:0007669"/>
    <property type="project" value="UniProtKB-SubCell"/>
</dbReference>
<dbReference type="Gene3D" id="1.20.5.2700">
    <property type="match status" value="1"/>
</dbReference>
<name>A0A0C2EC61_9BACT</name>
<feature type="transmembrane region" description="Helical" evidence="6">
    <location>
        <begin position="274"/>
        <end position="295"/>
    </location>
</feature>
<dbReference type="PANTHER" id="PTHR42829:SF2">
    <property type="entry name" value="NADH-UBIQUINONE OXIDOREDUCTASE CHAIN 5"/>
    <property type="match status" value="1"/>
</dbReference>
<dbReference type="InterPro" id="IPR001516">
    <property type="entry name" value="Proton_antipo_N"/>
</dbReference>
<dbReference type="EMBL" id="JWJD01000005">
    <property type="protein sequence ID" value="KIH76138.1"/>
    <property type="molecule type" value="Genomic_DNA"/>
</dbReference>
<feature type="transmembrane region" description="Helical" evidence="6">
    <location>
        <begin position="177"/>
        <end position="196"/>
    </location>
</feature>
<feature type="transmembrane region" description="Helical" evidence="6">
    <location>
        <begin position="302"/>
        <end position="328"/>
    </location>
</feature>
<feature type="transmembrane region" description="Helical" evidence="6">
    <location>
        <begin position="334"/>
        <end position="353"/>
    </location>
</feature>
<evidence type="ECO:0000259" key="8">
    <source>
        <dbReference type="Pfam" id="PF00662"/>
    </source>
</evidence>
<feature type="transmembrane region" description="Helical" evidence="6">
    <location>
        <begin position="495"/>
        <end position="518"/>
    </location>
</feature>
<comment type="subcellular location">
    <subcellularLocation>
        <location evidence="1">Endomembrane system</location>
        <topology evidence="1">Multi-pass membrane protein</topology>
    </subcellularLocation>
    <subcellularLocation>
        <location evidence="5">Membrane</location>
        <topology evidence="5">Multi-pass membrane protein</topology>
    </subcellularLocation>
</comment>
<dbReference type="AlphaFoldDB" id="A0A0C2EC61"/>
<dbReference type="GO" id="GO:0003954">
    <property type="term" value="F:NADH dehydrogenase activity"/>
    <property type="evidence" value="ECO:0007669"/>
    <property type="project" value="TreeGrafter"/>
</dbReference>
<feature type="transmembrane region" description="Helical" evidence="6">
    <location>
        <begin position="369"/>
        <end position="387"/>
    </location>
</feature>
<accession>A0A0C2EC61</accession>
<dbReference type="Pfam" id="PF00662">
    <property type="entry name" value="Proton_antipo_N"/>
    <property type="match status" value="1"/>
</dbReference>
<dbReference type="RefSeq" id="WP_040100096.1">
    <property type="nucleotide sequence ID" value="NZ_JWJD01000005.1"/>
</dbReference>
<feature type="transmembrane region" description="Helical" evidence="6">
    <location>
        <begin position="244"/>
        <end position="268"/>
    </location>
</feature>
<evidence type="ECO:0000256" key="6">
    <source>
        <dbReference type="SAM" id="Phobius"/>
    </source>
</evidence>
<dbReference type="InterPro" id="IPR001750">
    <property type="entry name" value="ND/Mrp_TM"/>
</dbReference>
<proteinExistence type="predicted"/>
<evidence type="ECO:0000313" key="10">
    <source>
        <dbReference type="Proteomes" id="UP000035068"/>
    </source>
</evidence>
<feature type="transmembrane region" description="Helical" evidence="6">
    <location>
        <begin position="114"/>
        <end position="131"/>
    </location>
</feature>
<feature type="transmembrane region" description="Helical" evidence="6">
    <location>
        <begin position="82"/>
        <end position="102"/>
    </location>
</feature>
<feature type="transmembrane region" description="Helical" evidence="6">
    <location>
        <begin position="137"/>
        <end position="157"/>
    </location>
</feature>
<protein>
    <recommendedName>
        <fullName evidence="11">NADH-quinone oxidoreductase subunit L</fullName>
    </recommendedName>
</protein>
<evidence type="ECO:0008006" key="11">
    <source>
        <dbReference type="Google" id="ProtNLM"/>
    </source>
</evidence>
<feature type="transmembrane region" description="Helical" evidence="6">
    <location>
        <begin position="454"/>
        <end position="475"/>
    </location>
</feature>
<keyword evidence="4 6" id="KW-0472">Membrane</keyword>
<dbReference type="Proteomes" id="UP000035068">
    <property type="component" value="Unassembled WGS sequence"/>
</dbReference>
<comment type="caution">
    <text evidence="9">The sequence shown here is derived from an EMBL/GenBank/DDBJ whole genome shotgun (WGS) entry which is preliminary data.</text>
</comment>
<dbReference type="GO" id="GO:0015990">
    <property type="term" value="P:electron transport coupled proton transport"/>
    <property type="evidence" value="ECO:0007669"/>
    <property type="project" value="TreeGrafter"/>
</dbReference>
<evidence type="ECO:0000259" key="7">
    <source>
        <dbReference type="Pfam" id="PF00361"/>
    </source>
</evidence>
<gene>
    <name evidence="9" type="ORF">GFER_13010</name>
</gene>
<keyword evidence="10" id="KW-1185">Reference proteome</keyword>
<dbReference type="NCBIfam" id="NF005141">
    <property type="entry name" value="PRK06590.1"/>
    <property type="match status" value="1"/>
</dbReference>
<feature type="transmembrane region" description="Helical" evidence="6">
    <location>
        <begin position="6"/>
        <end position="26"/>
    </location>
</feature>
<feature type="domain" description="NADH:quinone oxidoreductase/Mrp antiporter transmembrane" evidence="7">
    <location>
        <begin position="131"/>
        <end position="416"/>
    </location>
</feature>
<dbReference type="InterPro" id="IPR003945">
    <property type="entry name" value="NU5C-like"/>
</dbReference>
<dbReference type="Pfam" id="PF00361">
    <property type="entry name" value="Proton_antipo_M"/>
    <property type="match status" value="1"/>
</dbReference>
<sequence length="620" mass="66557">MENLLFLILAFPLAGALANVLLGSLLPRALRAGLAVGAVAASLAATLVLWPLAAGAGTRATLFTWLESGSFRVPVEILFDPLSASMTLMVTAVSTLIHLYAVGYMEEEVDTARFFALLNLFVFAMLLIVLADNLLLLFLGWEGVGFCSYALIGFWYARTKNASAGRKAFLVTRIGDVFLGIALLWLFALFGTLSISSVNAQAATLGSGTLLALSLLLLGGACGKSAQLPLMTWLPDAMAGPTPVSALIHAATMVTAGVYLLCRLFPLVSLSPEAMAVIALVGALTAFYAATCALVQTEIKRVLAFSTMSQVGFMMLAVGVGSVSAALFHLFTHAFFKALLFMGAGCVIHLAAGENDMSKMGGMRKESRFLFWMFLAGVLCLAGAPLTGGFFSKDGILLADFARATPFYWAIWLVGSLTALLTAVYAFRVLYLVFLGEPRSRRRKSPYLPGLMRWTLPPLALAGLCGGLLNLPPLIGGNELLKNFLGPLAGAELHVSVGMEWLLVLVATALFLLGWALVHWHFRYAAGVPGGRLGDFLYRGWRADEVAEILVVRPFRVVGESLWHWGDRRLIDAALEGAGRLCMAGGERLRHWSTGRLSTYLATLAWGAAAILVYFLFRAL</sequence>
<dbReference type="GO" id="GO:0042773">
    <property type="term" value="P:ATP synthesis coupled electron transport"/>
    <property type="evidence" value="ECO:0007669"/>
    <property type="project" value="InterPro"/>
</dbReference>
<evidence type="ECO:0000256" key="5">
    <source>
        <dbReference type="RuleBase" id="RU000320"/>
    </source>
</evidence>
<keyword evidence="2 5" id="KW-0812">Transmembrane</keyword>
<dbReference type="PRINTS" id="PR01434">
    <property type="entry name" value="NADHDHGNASE5"/>
</dbReference>
<keyword evidence="3 6" id="KW-1133">Transmembrane helix</keyword>
<evidence type="ECO:0000256" key="2">
    <source>
        <dbReference type="ARBA" id="ARBA00022692"/>
    </source>
</evidence>
<feature type="transmembrane region" description="Helical" evidence="6">
    <location>
        <begin position="202"/>
        <end position="223"/>
    </location>
</feature>
<organism evidence="9 10">
    <name type="scientific">Geoalkalibacter ferrihydriticus DSM 17813</name>
    <dbReference type="NCBI Taxonomy" id="1121915"/>
    <lineage>
        <taxon>Bacteria</taxon>
        <taxon>Pseudomonadati</taxon>
        <taxon>Thermodesulfobacteriota</taxon>
        <taxon>Desulfuromonadia</taxon>
        <taxon>Desulfuromonadales</taxon>
        <taxon>Geoalkalibacteraceae</taxon>
        <taxon>Geoalkalibacter</taxon>
    </lineage>
</organism>
<dbReference type="NCBIfam" id="TIGR01974">
    <property type="entry name" value="NDH_I_L"/>
    <property type="match status" value="1"/>
</dbReference>
<feature type="domain" description="NADH-Ubiquinone oxidoreductase (complex I) chain 5 N-terminal" evidence="8">
    <location>
        <begin position="65"/>
        <end position="115"/>
    </location>
</feature>
<dbReference type="PRINTS" id="PR01435">
    <property type="entry name" value="NPOXDRDTASE5"/>
</dbReference>
<dbReference type="InterPro" id="IPR018393">
    <property type="entry name" value="NADHpl_OxRdtase_5_subgr"/>
</dbReference>
<feature type="transmembrane region" description="Helical" evidence="6">
    <location>
        <begin position="597"/>
        <end position="617"/>
    </location>
</feature>
<dbReference type="GO" id="GO:0012505">
    <property type="term" value="C:endomembrane system"/>
    <property type="evidence" value="ECO:0007669"/>
    <property type="project" value="UniProtKB-SubCell"/>
</dbReference>